<dbReference type="EMBL" id="JAHMHR010000006">
    <property type="protein sequence ID" value="KAK1690429.1"/>
    <property type="molecule type" value="Genomic_DNA"/>
</dbReference>
<keyword evidence="2" id="KW-1185">Reference proteome</keyword>
<dbReference type="AlphaFoldDB" id="A0AAJ0EWZ0"/>
<dbReference type="RefSeq" id="XP_060434124.1">
    <property type="nucleotide sequence ID" value="XM_060568428.1"/>
</dbReference>
<comment type="caution">
    <text evidence="1">The sequence shown here is derived from an EMBL/GenBank/DDBJ whole genome shotgun (WGS) entry which is preliminary data.</text>
</comment>
<feature type="non-terminal residue" evidence="1">
    <location>
        <position position="1"/>
    </location>
</feature>
<evidence type="ECO:0000313" key="2">
    <source>
        <dbReference type="Proteomes" id="UP001224890"/>
    </source>
</evidence>
<dbReference type="Proteomes" id="UP001224890">
    <property type="component" value="Unassembled WGS sequence"/>
</dbReference>
<sequence>RVRSVLLSYFTRCGLGRFQRFHSDPGHIFQFRRGGEAAGPRVLAVMLWGPGSKFVYYNRSHQMTLPGVTASNGLWEVPFAALKQAGCCKGSKVDYEHGGLSIHDGRLAFEMNVGDPIASIFATPDVIVKWSKMVLPNTPDMIDKVAELSRENEIVEFHMRFDAAGTIEPLPQVMQSEPESP</sequence>
<accession>A0AAJ0EWZ0</accession>
<gene>
    <name evidence="1" type="ORF">BDP55DRAFT_543679</name>
</gene>
<dbReference type="GeneID" id="85452954"/>
<evidence type="ECO:0000313" key="1">
    <source>
        <dbReference type="EMBL" id="KAK1690429.1"/>
    </source>
</evidence>
<name>A0AAJ0EWZ0_9PEZI</name>
<organism evidence="1 2">
    <name type="scientific">Colletotrichum godetiae</name>
    <dbReference type="NCBI Taxonomy" id="1209918"/>
    <lineage>
        <taxon>Eukaryota</taxon>
        <taxon>Fungi</taxon>
        <taxon>Dikarya</taxon>
        <taxon>Ascomycota</taxon>
        <taxon>Pezizomycotina</taxon>
        <taxon>Sordariomycetes</taxon>
        <taxon>Hypocreomycetidae</taxon>
        <taxon>Glomerellales</taxon>
        <taxon>Glomerellaceae</taxon>
        <taxon>Colletotrichum</taxon>
        <taxon>Colletotrichum acutatum species complex</taxon>
    </lineage>
</organism>
<protein>
    <submittedName>
        <fullName evidence="1">Uncharacterized protein</fullName>
    </submittedName>
</protein>
<proteinExistence type="predicted"/>
<reference evidence="1" key="1">
    <citation type="submission" date="2021-06" db="EMBL/GenBank/DDBJ databases">
        <title>Comparative genomics, transcriptomics and evolutionary studies reveal genomic signatures of adaptation to plant cell wall in hemibiotrophic fungi.</title>
        <authorList>
            <consortium name="DOE Joint Genome Institute"/>
            <person name="Baroncelli R."/>
            <person name="Diaz J.F."/>
            <person name="Benocci T."/>
            <person name="Peng M."/>
            <person name="Battaglia E."/>
            <person name="Haridas S."/>
            <person name="Andreopoulos W."/>
            <person name="Labutti K."/>
            <person name="Pangilinan J."/>
            <person name="Floch G.L."/>
            <person name="Makela M.R."/>
            <person name="Henrissat B."/>
            <person name="Grigoriev I.V."/>
            <person name="Crouch J.A."/>
            <person name="De Vries R.P."/>
            <person name="Sukno S.A."/>
            <person name="Thon M.R."/>
        </authorList>
    </citation>
    <scope>NUCLEOTIDE SEQUENCE</scope>
    <source>
        <strain evidence="1">CBS 193.32</strain>
    </source>
</reference>